<dbReference type="Gene3D" id="3.30.470.20">
    <property type="entry name" value="ATP-grasp fold, B domain"/>
    <property type="match status" value="1"/>
</dbReference>
<dbReference type="SUPFAM" id="SSF51246">
    <property type="entry name" value="Rudiment single hybrid motif"/>
    <property type="match status" value="1"/>
</dbReference>
<feature type="binding site" evidence="13">
    <location>
        <position position="124"/>
    </location>
    <ligand>
        <name>ATP</name>
        <dbReference type="ChEBI" id="CHEBI:30616"/>
    </ligand>
</feature>
<keyword evidence="6 14" id="KW-0479">Metal-binding</keyword>
<dbReference type="FunFam" id="2.40.50.100:FF:000003">
    <property type="entry name" value="Acetyl-CoA carboxylase biotin carboxyl carrier protein"/>
    <property type="match status" value="1"/>
</dbReference>
<comment type="catalytic activity">
    <reaction evidence="11">
        <text>hydrogencarbonate + pyruvate + ATP = oxaloacetate + ADP + phosphate + H(+)</text>
        <dbReference type="Rhea" id="RHEA:20844"/>
        <dbReference type="ChEBI" id="CHEBI:15361"/>
        <dbReference type="ChEBI" id="CHEBI:15378"/>
        <dbReference type="ChEBI" id="CHEBI:16452"/>
        <dbReference type="ChEBI" id="CHEBI:17544"/>
        <dbReference type="ChEBI" id="CHEBI:30616"/>
        <dbReference type="ChEBI" id="CHEBI:43474"/>
        <dbReference type="ChEBI" id="CHEBI:456216"/>
        <dbReference type="EC" id="6.4.1.1"/>
    </reaction>
</comment>
<dbReference type="STRING" id="401562.NS365_10390"/>
<dbReference type="Pfam" id="PF02785">
    <property type="entry name" value="Biotin_carb_C"/>
    <property type="match status" value="1"/>
</dbReference>
<dbReference type="Pfam" id="PF02786">
    <property type="entry name" value="CPSase_L_D2"/>
    <property type="match status" value="1"/>
</dbReference>
<comment type="cofactor">
    <cofactor evidence="1 11">
        <name>biotin</name>
        <dbReference type="ChEBI" id="CHEBI:57586"/>
    </cofactor>
</comment>
<dbReference type="SUPFAM" id="SSF52440">
    <property type="entry name" value="PreATP-grasp domain"/>
    <property type="match status" value="1"/>
</dbReference>
<dbReference type="EC" id="6.4.1.1" evidence="3 11"/>
<evidence type="ECO:0000259" key="19">
    <source>
        <dbReference type="PROSITE" id="PS50991"/>
    </source>
</evidence>
<name>A0A175R9D7_9HYPH</name>
<protein>
    <recommendedName>
        <fullName evidence="3 11">Pyruvate carboxylase</fullName>
        <ecNumber evidence="3 11">6.4.1.1</ecNumber>
    </recommendedName>
</protein>
<comment type="caution">
    <text evidence="20">The sequence shown here is derived from an EMBL/GenBank/DDBJ whole genome shotgun (WGS) entry which is preliminary data.</text>
</comment>
<dbReference type="Pfam" id="PF00682">
    <property type="entry name" value="HMGL-like"/>
    <property type="match status" value="1"/>
</dbReference>
<feature type="modified residue" description="N6-carboxylysine" evidence="15">
    <location>
        <position position="717"/>
    </location>
</feature>
<dbReference type="InterPro" id="IPR000891">
    <property type="entry name" value="PYR_CT"/>
</dbReference>
<comment type="function">
    <text evidence="11">Catalyzes a 2-step reaction, involving the ATP-dependent carboxylation of the covalently attached biotin in the first step and the transfer of the carboxyl group to pyruvate in the second.</text>
</comment>
<dbReference type="InterPro" id="IPR011764">
    <property type="entry name" value="Biotin_carboxylation_dom"/>
</dbReference>
<feature type="domain" description="ATP-grasp" evidence="17">
    <location>
        <begin position="128"/>
        <end position="326"/>
    </location>
</feature>
<evidence type="ECO:0000256" key="9">
    <source>
        <dbReference type="ARBA" id="ARBA00023267"/>
    </source>
</evidence>
<dbReference type="NCBIfam" id="TIGR01235">
    <property type="entry name" value="pyruv_carbox"/>
    <property type="match status" value="1"/>
</dbReference>
<dbReference type="InterPro" id="IPR055268">
    <property type="entry name" value="PCB-like"/>
</dbReference>
<proteinExistence type="predicted"/>
<dbReference type="RefSeq" id="WP_058634728.1">
    <property type="nucleotide sequence ID" value="NZ_LDPZ01000018.1"/>
</dbReference>
<keyword evidence="10" id="KW-0511">Multifunctional enzyme</keyword>
<dbReference type="Pfam" id="PF00364">
    <property type="entry name" value="Biotin_lipoyl"/>
    <property type="match status" value="1"/>
</dbReference>
<dbReference type="UniPathway" id="UPA00138"/>
<keyword evidence="8 11" id="KW-0067">ATP-binding</keyword>
<evidence type="ECO:0000256" key="7">
    <source>
        <dbReference type="ARBA" id="ARBA00022741"/>
    </source>
</evidence>
<feature type="modified residue" description="N6-biotinyllysine" evidence="15">
    <location>
        <position position="1118"/>
    </location>
</feature>
<dbReference type="GO" id="GO:0046872">
    <property type="term" value="F:metal ion binding"/>
    <property type="evidence" value="ECO:0007669"/>
    <property type="project" value="UniProtKB-KW"/>
</dbReference>
<dbReference type="Pfam" id="PF00289">
    <property type="entry name" value="Biotin_carb_N"/>
    <property type="match status" value="1"/>
</dbReference>
<evidence type="ECO:0000259" key="16">
    <source>
        <dbReference type="PROSITE" id="PS50968"/>
    </source>
</evidence>
<dbReference type="GO" id="GO:0005737">
    <property type="term" value="C:cytoplasm"/>
    <property type="evidence" value="ECO:0007669"/>
    <property type="project" value="TreeGrafter"/>
</dbReference>
<dbReference type="FunFam" id="3.20.20.70:FF:000033">
    <property type="entry name" value="Pyruvate carboxylase"/>
    <property type="match status" value="1"/>
</dbReference>
<feature type="domain" description="Pyruvate carboxyltransferase" evidence="19">
    <location>
        <begin position="539"/>
        <end position="807"/>
    </location>
</feature>
<dbReference type="AlphaFoldDB" id="A0A175R9D7"/>
<feature type="binding site" evidence="13">
    <location>
        <position position="208"/>
    </location>
    <ligand>
        <name>ATP</name>
        <dbReference type="ChEBI" id="CHEBI:30616"/>
    </ligand>
</feature>
<dbReference type="Gene3D" id="3.10.600.10">
    <property type="entry name" value="pyruvate carboxylase f1077a mutant domain"/>
    <property type="match status" value="2"/>
</dbReference>
<keyword evidence="9 11" id="KW-0092">Biotin</keyword>
<evidence type="ECO:0000256" key="15">
    <source>
        <dbReference type="PIRSR" id="PIRSR001594-4"/>
    </source>
</evidence>
<dbReference type="NCBIfam" id="NF006761">
    <property type="entry name" value="PRK09282.1"/>
    <property type="match status" value="1"/>
</dbReference>
<keyword evidence="7 11" id="KW-0547">Nucleotide-binding</keyword>
<dbReference type="GO" id="GO:0005524">
    <property type="term" value="F:ATP binding"/>
    <property type="evidence" value="ECO:0007669"/>
    <property type="project" value="UniProtKB-UniRule"/>
</dbReference>
<evidence type="ECO:0000256" key="1">
    <source>
        <dbReference type="ARBA" id="ARBA00001953"/>
    </source>
</evidence>
<feature type="active site" evidence="12">
    <location>
        <position position="301"/>
    </location>
</feature>
<sequence length="1153" mass="125845">MAIAKILVANRSEIAIRVFRAANELGLKTVAIWAEEDKYALHRFKADESYQVGRGPHLSRDLGPIESYLSIEEVIRVAKQSGADAIHPGYGLLSESPEFADACRENGITFIGPSPETMRRLGNKVAARNLAIEVGVPVVPATDPLPDDMGQVARLAEEIGYPVMLKASWGGGGRGMRAIRKAEDLAREVLEAKREAKAAFGKDEVYLEKLVERARHVEVQILGDTHGNVVDLFERDCSIQRRNQKVVERAPAPYLNDERRRELAAYARTICAATNYVGAGTVEFLMDADSGEFYFIEVNPRIQVEHTVTEVVTGIDIVKAQIHILDGAAIGTPESGVPAQADIKLNGHALQCRITTEDPEHNFIPDYGRITAYRGATGFGIRLDGGTAYSGAIITRFYDPLLEKVTAWAPSPREAIARMHRALREFRIRGVATNLTFLEAIITHPAFADNSYTTRFIDTTPELFAQVKRRDRATKLLTYLADVTVNGHPETKNRPRPPADARLPVAPQFRGEIRPGTRQKLEELGAKGFAEWMRAQPQVLVTDTTMRDGHQSLLATRVRTHDIVGIADAYARALPQLLSLECWGGATFDVAMRFLTEDPWERLSLIREKAPNILLQMLLRGSNGVGYTNYPDNVVKQFVREAASGGVDLFRVFDCLNWVENMRVSMDAVLESGKLCEGAICYTGDLFDPARSKYDLKYYVHLAKEMERAGAHILGLKDMAGLLKPAAARVLVKALKDEVGLPIHFHTHDTSGIAAATILAAVDAGVDAVDAAMDALSGNTSQACLGSLNEALRGSQRDPGLDQEAIRRISFYWEAVRNQYAAFESDLKGPASEVYLHEMPGGQFTNLKEQARSLGLETRWHEVAQAYADANAMFGDIVKVTPSSKVVGDMALMMVAQDLTVADVESPTRDIAFPDSVVAMLRGDLGQPPGGWPEGLQKKALKGEAPIAVRPGSLIPDADLAAERAKIEEKLGRKISDQEFASYLMYPKVFTDFALAAETYGPVSTLPTANYFYGIGTEEEILVDLEPGKTLVVRCLGTADTDEKGRRTVFFELNGQPRRVKVPDRSKAGGAGAVRPKAEAGNPAHVAAPMPGVVSTLAVQPGQAVKAGDILLSIEAMKMETALHAERDGTIAAVHVRSGDQIDAKDLLVVFSA</sequence>
<dbReference type="PROSITE" id="PS00866">
    <property type="entry name" value="CPSASE_1"/>
    <property type="match status" value="1"/>
</dbReference>
<dbReference type="InterPro" id="IPR000089">
    <property type="entry name" value="Biotin_lipoyl"/>
</dbReference>
<dbReference type="PROSITE" id="PS50975">
    <property type="entry name" value="ATP_GRASP"/>
    <property type="match status" value="1"/>
</dbReference>
<dbReference type="CDD" id="cd06850">
    <property type="entry name" value="biotinyl_domain"/>
    <property type="match status" value="1"/>
</dbReference>
<dbReference type="EMBL" id="LDPZ01000018">
    <property type="protein sequence ID" value="KTQ96019.1"/>
    <property type="molecule type" value="Genomic_DNA"/>
</dbReference>
<dbReference type="InterPro" id="IPR013785">
    <property type="entry name" value="Aldolase_TIM"/>
</dbReference>
<feature type="binding site" description="via carbamate group" evidence="14">
    <location>
        <position position="717"/>
    </location>
    <ligand>
        <name>Mn(2+)</name>
        <dbReference type="ChEBI" id="CHEBI:29035"/>
    </ligand>
</feature>
<feature type="binding site" evidence="13">
    <location>
        <position position="881"/>
    </location>
    <ligand>
        <name>substrate</name>
    </ligand>
</feature>
<dbReference type="InterPro" id="IPR011053">
    <property type="entry name" value="Single_hybrid_motif"/>
</dbReference>
<dbReference type="SUPFAM" id="SSF51569">
    <property type="entry name" value="Aldolase"/>
    <property type="match status" value="1"/>
</dbReference>
<dbReference type="SUPFAM" id="SSF56059">
    <property type="entry name" value="Glutathione synthetase ATP-binding domain-like"/>
    <property type="match status" value="1"/>
</dbReference>
<dbReference type="PROSITE" id="PS50991">
    <property type="entry name" value="PYR_CT"/>
    <property type="match status" value="1"/>
</dbReference>
<dbReference type="PROSITE" id="PS00867">
    <property type="entry name" value="CPSASE_2"/>
    <property type="match status" value="1"/>
</dbReference>
<evidence type="ECO:0000256" key="5">
    <source>
        <dbReference type="ARBA" id="ARBA00022598"/>
    </source>
</evidence>
<dbReference type="InterPro" id="IPR011761">
    <property type="entry name" value="ATP-grasp"/>
</dbReference>
<feature type="binding site" evidence="13">
    <location>
        <position position="620"/>
    </location>
    <ligand>
        <name>substrate</name>
    </ligand>
</feature>
<dbReference type="Gene3D" id="2.40.50.100">
    <property type="match status" value="1"/>
</dbReference>
<evidence type="ECO:0000256" key="6">
    <source>
        <dbReference type="ARBA" id="ARBA00022723"/>
    </source>
</evidence>
<dbReference type="Proteomes" id="UP000078272">
    <property type="component" value="Unassembled WGS sequence"/>
</dbReference>
<evidence type="ECO:0000256" key="14">
    <source>
        <dbReference type="PIRSR" id="PIRSR001594-3"/>
    </source>
</evidence>
<keyword evidence="5 11" id="KW-0436">Ligase</keyword>
<dbReference type="PATRIC" id="fig|401562.3.peg.1209"/>
<dbReference type="NCBIfam" id="NF009554">
    <property type="entry name" value="PRK12999.1"/>
    <property type="match status" value="1"/>
</dbReference>
<evidence type="ECO:0000256" key="2">
    <source>
        <dbReference type="ARBA" id="ARBA00004742"/>
    </source>
</evidence>
<evidence type="ECO:0000313" key="20">
    <source>
        <dbReference type="EMBL" id="KTQ96019.1"/>
    </source>
</evidence>
<feature type="domain" description="Lipoyl-binding" evidence="16">
    <location>
        <begin position="1077"/>
        <end position="1152"/>
    </location>
</feature>
<dbReference type="FunFam" id="3.30.1490.20:FF:000003">
    <property type="entry name" value="acetyl-CoA carboxylase isoform X1"/>
    <property type="match status" value="1"/>
</dbReference>
<dbReference type="PROSITE" id="PS50979">
    <property type="entry name" value="BC"/>
    <property type="match status" value="1"/>
</dbReference>
<dbReference type="SMART" id="SM00878">
    <property type="entry name" value="Biotin_carb_C"/>
    <property type="match status" value="1"/>
</dbReference>
<evidence type="ECO:0000256" key="12">
    <source>
        <dbReference type="PIRSR" id="PIRSR001594-1"/>
    </source>
</evidence>
<dbReference type="Pfam" id="PF02436">
    <property type="entry name" value="PYC_OADA"/>
    <property type="match status" value="1"/>
</dbReference>
<dbReference type="SUPFAM" id="SSF51230">
    <property type="entry name" value="Single hybrid motif"/>
    <property type="match status" value="1"/>
</dbReference>
<dbReference type="SUPFAM" id="SSF89000">
    <property type="entry name" value="post-HMGL domain-like"/>
    <property type="match status" value="1"/>
</dbReference>
<dbReference type="InterPro" id="IPR005481">
    <property type="entry name" value="BC-like_N"/>
</dbReference>
<evidence type="ECO:0000313" key="21">
    <source>
        <dbReference type="Proteomes" id="UP000078272"/>
    </source>
</evidence>
<feature type="binding site" evidence="14">
    <location>
        <position position="748"/>
    </location>
    <ligand>
        <name>Mn(2+)</name>
        <dbReference type="ChEBI" id="CHEBI:29035"/>
    </ligand>
</feature>
<comment type="pathway">
    <text evidence="2">Carbohydrate biosynthesis; gluconeogenesis.</text>
</comment>
<evidence type="ECO:0000256" key="3">
    <source>
        <dbReference type="ARBA" id="ARBA00013057"/>
    </source>
</evidence>
<dbReference type="PROSITE" id="PS00188">
    <property type="entry name" value="BIOTIN"/>
    <property type="match status" value="1"/>
</dbReference>
<dbReference type="GO" id="GO:0006094">
    <property type="term" value="P:gluconeogenesis"/>
    <property type="evidence" value="ECO:0007669"/>
    <property type="project" value="UniProtKB-UniPathway"/>
</dbReference>
<keyword evidence="20" id="KW-0670">Pyruvate</keyword>
<evidence type="ECO:0000256" key="8">
    <source>
        <dbReference type="ARBA" id="ARBA00022840"/>
    </source>
</evidence>
<dbReference type="InterPro" id="IPR005479">
    <property type="entry name" value="CPAse_ATP-bd"/>
</dbReference>
<feature type="binding site" evidence="14">
    <location>
        <position position="548"/>
    </location>
    <ligand>
        <name>Mn(2+)</name>
        <dbReference type="ChEBI" id="CHEBI:29035"/>
    </ligand>
</feature>
<dbReference type="InterPro" id="IPR003379">
    <property type="entry name" value="Carboxylase_cons_dom"/>
</dbReference>
<dbReference type="InterPro" id="IPR016185">
    <property type="entry name" value="PreATP-grasp_dom_sf"/>
</dbReference>
<dbReference type="InterPro" id="IPR001882">
    <property type="entry name" value="Biotin_BS"/>
</dbReference>
<organism evidence="20 21">
    <name type="scientific">Aureimonas ureilytica</name>
    <dbReference type="NCBI Taxonomy" id="401562"/>
    <lineage>
        <taxon>Bacteria</taxon>
        <taxon>Pseudomonadati</taxon>
        <taxon>Pseudomonadota</taxon>
        <taxon>Alphaproteobacteria</taxon>
        <taxon>Hyphomicrobiales</taxon>
        <taxon>Aurantimonadaceae</taxon>
        <taxon>Aureimonas</taxon>
    </lineage>
</organism>
<reference evidence="20 21" key="1">
    <citation type="journal article" date="2016" name="Front. Microbiol.">
        <title>Genomic Resource of Rice Seed Associated Bacteria.</title>
        <authorList>
            <person name="Midha S."/>
            <person name="Bansal K."/>
            <person name="Sharma S."/>
            <person name="Kumar N."/>
            <person name="Patil P.P."/>
            <person name="Chaudhry V."/>
            <person name="Patil P.B."/>
        </authorList>
    </citation>
    <scope>NUCLEOTIDE SEQUENCE [LARGE SCALE GENOMIC DNA]</scope>
    <source>
        <strain evidence="20 21">NS226</strain>
    </source>
</reference>
<accession>A0A175R9D7</accession>
<evidence type="ECO:0000256" key="11">
    <source>
        <dbReference type="PIRNR" id="PIRNR001594"/>
    </source>
</evidence>
<dbReference type="InterPro" id="IPR005930">
    <property type="entry name" value="Pyruv_COase"/>
</dbReference>
<evidence type="ECO:0000256" key="10">
    <source>
        <dbReference type="ARBA" id="ARBA00023268"/>
    </source>
</evidence>
<dbReference type="PROSITE" id="PS50968">
    <property type="entry name" value="BIOTINYL_LIPOYL"/>
    <property type="match status" value="1"/>
</dbReference>
<dbReference type="CDD" id="cd07937">
    <property type="entry name" value="DRE_TIM_PC_TC_5S"/>
    <property type="match status" value="1"/>
</dbReference>
<dbReference type="GO" id="GO:0004736">
    <property type="term" value="F:pyruvate carboxylase activity"/>
    <property type="evidence" value="ECO:0007669"/>
    <property type="project" value="UniProtKB-EC"/>
</dbReference>
<dbReference type="InterPro" id="IPR011054">
    <property type="entry name" value="Rudment_hybrid_motif"/>
</dbReference>
<dbReference type="FunFam" id="3.40.50.20:FF:000010">
    <property type="entry name" value="Propionyl-CoA carboxylase subunit alpha"/>
    <property type="match status" value="1"/>
</dbReference>
<feature type="binding site" evidence="14">
    <location>
        <position position="746"/>
    </location>
    <ligand>
        <name>Mn(2+)</name>
        <dbReference type="ChEBI" id="CHEBI:29035"/>
    </ligand>
</feature>
<dbReference type="PANTHER" id="PTHR43778">
    <property type="entry name" value="PYRUVATE CARBOXYLASE"/>
    <property type="match status" value="1"/>
</dbReference>
<gene>
    <name evidence="20" type="ORF">NS226_09090</name>
</gene>
<dbReference type="eggNOG" id="COG1038">
    <property type="taxonomic scope" value="Bacteria"/>
</dbReference>
<feature type="domain" description="Biotin carboxylation" evidence="18">
    <location>
        <begin position="2"/>
        <end position="462"/>
    </location>
</feature>
<dbReference type="PANTHER" id="PTHR43778:SF2">
    <property type="entry name" value="PYRUVATE CARBOXYLASE, MITOCHONDRIAL"/>
    <property type="match status" value="1"/>
</dbReference>
<evidence type="ECO:0000259" key="17">
    <source>
        <dbReference type="PROSITE" id="PS50975"/>
    </source>
</evidence>
<evidence type="ECO:0000256" key="13">
    <source>
        <dbReference type="PIRSR" id="PIRSR001594-2"/>
    </source>
</evidence>
<dbReference type="OrthoDB" id="9763189at2"/>
<keyword evidence="4" id="KW-0312">Gluconeogenesis</keyword>
<dbReference type="PIRSF" id="PIRSF001594">
    <property type="entry name" value="Pyruv_carbox"/>
    <property type="match status" value="1"/>
</dbReference>
<dbReference type="Gene3D" id="3.20.20.70">
    <property type="entry name" value="Aldolase class I"/>
    <property type="match status" value="1"/>
</dbReference>
<dbReference type="InterPro" id="IPR005482">
    <property type="entry name" value="Biotin_COase_C"/>
</dbReference>
<evidence type="ECO:0000256" key="4">
    <source>
        <dbReference type="ARBA" id="ARBA00022432"/>
    </source>
</evidence>
<evidence type="ECO:0000259" key="18">
    <source>
        <dbReference type="PROSITE" id="PS50979"/>
    </source>
</evidence>